<proteinExistence type="predicted"/>
<name>A0A2T7C1A6_9POAL</name>
<dbReference type="Proteomes" id="UP000244336">
    <property type="component" value="Chromosome 9"/>
</dbReference>
<sequence length="260" mass="28538">MGGGGGRLSAAGEAVEPGVAELELDGVAEALRPGEAEVRAEAGGGAHAAGVEHVTGRALHPARLHHQAPDLPRRLRGGGAAVSGHGGHLLDQDDPVRPPLPARPPPALHVGPALRRRGLPPHRHAVVVVAAEQVHQERRLPDVPHDLRDRLPHPPLHLLLPNLLQLLLITISSAKHAPQQPLLPVSELQPLGRVRDRRAQPHRGRPPRRHGHERRRHPGPGKRHRRRRRRRAVPPHGGRRRRHRAPHHLRSDRRGLLQPN</sequence>
<gene>
    <name evidence="2" type="ORF">GQ55_9G093400</name>
</gene>
<accession>A0A2T7C1A6</accession>
<feature type="region of interest" description="Disordered" evidence="1">
    <location>
        <begin position="182"/>
        <end position="260"/>
    </location>
</feature>
<keyword evidence="3" id="KW-1185">Reference proteome</keyword>
<protein>
    <submittedName>
        <fullName evidence="2">Uncharacterized protein</fullName>
    </submittedName>
</protein>
<feature type="compositionally biased region" description="Gly residues" evidence="1">
    <location>
        <begin position="77"/>
        <end position="87"/>
    </location>
</feature>
<organism evidence="2 3">
    <name type="scientific">Panicum hallii var. hallii</name>
    <dbReference type="NCBI Taxonomy" id="1504633"/>
    <lineage>
        <taxon>Eukaryota</taxon>
        <taxon>Viridiplantae</taxon>
        <taxon>Streptophyta</taxon>
        <taxon>Embryophyta</taxon>
        <taxon>Tracheophyta</taxon>
        <taxon>Spermatophyta</taxon>
        <taxon>Magnoliopsida</taxon>
        <taxon>Liliopsida</taxon>
        <taxon>Poales</taxon>
        <taxon>Poaceae</taxon>
        <taxon>PACMAD clade</taxon>
        <taxon>Panicoideae</taxon>
        <taxon>Panicodae</taxon>
        <taxon>Paniceae</taxon>
        <taxon>Panicinae</taxon>
        <taxon>Panicum</taxon>
        <taxon>Panicum sect. Panicum</taxon>
    </lineage>
</organism>
<reference evidence="2 3" key="1">
    <citation type="submission" date="2018-04" db="EMBL/GenBank/DDBJ databases">
        <title>WGS assembly of Panicum hallii var. hallii HAL2.</title>
        <authorList>
            <person name="Lovell J."/>
            <person name="Jenkins J."/>
            <person name="Lowry D."/>
            <person name="Mamidi S."/>
            <person name="Sreedasyam A."/>
            <person name="Weng X."/>
            <person name="Barry K."/>
            <person name="Bonette J."/>
            <person name="Campitelli B."/>
            <person name="Daum C."/>
            <person name="Gordon S."/>
            <person name="Gould B."/>
            <person name="Lipzen A."/>
            <person name="MacQueen A."/>
            <person name="Palacio-Mejia J."/>
            <person name="Plott C."/>
            <person name="Shakirov E."/>
            <person name="Shu S."/>
            <person name="Yoshinaga Y."/>
            <person name="Zane M."/>
            <person name="Rokhsar D."/>
            <person name="Grimwood J."/>
            <person name="Schmutz J."/>
            <person name="Juenger T."/>
        </authorList>
    </citation>
    <scope>NUCLEOTIDE SEQUENCE [LARGE SCALE GENOMIC DNA]</scope>
    <source>
        <strain evidence="3">cv. HAL2</strain>
    </source>
</reference>
<dbReference type="Gramene" id="PUZ37131">
    <property type="protein sequence ID" value="PUZ37131"/>
    <property type="gene ID" value="GQ55_9G093400"/>
</dbReference>
<evidence type="ECO:0000313" key="3">
    <source>
        <dbReference type="Proteomes" id="UP000244336"/>
    </source>
</evidence>
<evidence type="ECO:0000256" key="1">
    <source>
        <dbReference type="SAM" id="MobiDB-lite"/>
    </source>
</evidence>
<dbReference type="EMBL" id="CM009757">
    <property type="protein sequence ID" value="PUZ37131.1"/>
    <property type="molecule type" value="Genomic_DNA"/>
</dbReference>
<feature type="compositionally biased region" description="Pro residues" evidence="1">
    <location>
        <begin position="97"/>
        <end position="107"/>
    </location>
</feature>
<feature type="compositionally biased region" description="Basic residues" evidence="1">
    <location>
        <begin position="200"/>
        <end position="251"/>
    </location>
</feature>
<feature type="region of interest" description="Disordered" evidence="1">
    <location>
        <begin position="77"/>
        <end position="117"/>
    </location>
</feature>
<evidence type="ECO:0000313" key="2">
    <source>
        <dbReference type="EMBL" id="PUZ37131.1"/>
    </source>
</evidence>
<dbReference type="AlphaFoldDB" id="A0A2T7C1A6"/>